<accession>A0A420HVA5</accession>
<dbReference type="AlphaFoldDB" id="A0A420HVA5"/>
<dbReference type="STRING" id="212602.A0A420HVA5"/>
<name>A0A420HVA5_9PEZI</name>
<comment type="caution">
    <text evidence="1">The sequence shown here is derived from an EMBL/GenBank/DDBJ whole genome shotgun (WGS) entry which is preliminary data.</text>
</comment>
<protein>
    <submittedName>
        <fullName evidence="1">Putative histone acetyltransferase spt10</fullName>
    </submittedName>
</protein>
<sequence length="149" mass="16925">MQNLDAHIYTPGYGTVSPLVLNHNLPSSDMNSLKYQKSDIDYVLTLTLESQVSEPRLSTAKEGRRNSSIFDLLEMEEQESNFIDDRIENASFDSVSLDLGNKDRSKENSKTAKGLELDSNHHILELKLHDTISSHINHFIPADFPLMRH</sequence>
<reference evidence="1 2" key="1">
    <citation type="journal article" date="2018" name="BMC Genomics">
        <title>Comparative genome analyses reveal sequence features reflecting distinct modes of host-adaptation between dicot and monocot powdery mildew.</title>
        <authorList>
            <person name="Wu Y."/>
            <person name="Ma X."/>
            <person name="Pan Z."/>
            <person name="Kale S.D."/>
            <person name="Song Y."/>
            <person name="King H."/>
            <person name="Zhang Q."/>
            <person name="Presley C."/>
            <person name="Deng X."/>
            <person name="Wei C.I."/>
            <person name="Xiao S."/>
        </authorList>
    </citation>
    <scope>NUCLEOTIDE SEQUENCE [LARGE SCALE GENOMIC DNA]</scope>
    <source>
        <strain evidence="1">UMSG2</strain>
    </source>
</reference>
<keyword evidence="2" id="KW-1185">Reference proteome</keyword>
<evidence type="ECO:0000313" key="1">
    <source>
        <dbReference type="EMBL" id="RKF61347.1"/>
    </source>
</evidence>
<proteinExistence type="predicted"/>
<dbReference type="Proteomes" id="UP000286134">
    <property type="component" value="Unassembled WGS sequence"/>
</dbReference>
<organism evidence="1 2">
    <name type="scientific">Erysiphe neolycopersici</name>
    <dbReference type="NCBI Taxonomy" id="212602"/>
    <lineage>
        <taxon>Eukaryota</taxon>
        <taxon>Fungi</taxon>
        <taxon>Dikarya</taxon>
        <taxon>Ascomycota</taxon>
        <taxon>Pezizomycotina</taxon>
        <taxon>Leotiomycetes</taxon>
        <taxon>Erysiphales</taxon>
        <taxon>Erysiphaceae</taxon>
        <taxon>Erysiphe</taxon>
    </lineage>
</organism>
<keyword evidence="1" id="KW-0808">Transferase</keyword>
<dbReference type="GO" id="GO:0016740">
    <property type="term" value="F:transferase activity"/>
    <property type="evidence" value="ECO:0007669"/>
    <property type="project" value="UniProtKB-KW"/>
</dbReference>
<dbReference type="EMBL" id="MCFK01004313">
    <property type="protein sequence ID" value="RKF61347.1"/>
    <property type="molecule type" value="Genomic_DNA"/>
</dbReference>
<evidence type="ECO:0000313" key="2">
    <source>
        <dbReference type="Proteomes" id="UP000286134"/>
    </source>
</evidence>
<gene>
    <name evidence="1" type="ORF">OnM2_043052</name>
</gene>